<organism evidence="1 2">
    <name type="scientific">Cohnella hashimotonis</name>
    <dbReference type="NCBI Taxonomy" id="2826895"/>
    <lineage>
        <taxon>Bacteria</taxon>
        <taxon>Bacillati</taxon>
        <taxon>Bacillota</taxon>
        <taxon>Bacilli</taxon>
        <taxon>Bacillales</taxon>
        <taxon>Paenibacillaceae</taxon>
        <taxon>Cohnella</taxon>
    </lineage>
</organism>
<accession>A0ABT6TS50</accession>
<keyword evidence="2" id="KW-1185">Reference proteome</keyword>
<comment type="caution">
    <text evidence="1">The sequence shown here is derived from an EMBL/GenBank/DDBJ whole genome shotgun (WGS) entry which is preliminary data.</text>
</comment>
<dbReference type="Gene3D" id="3.90.1580.10">
    <property type="entry name" value="paralog of FGE (formylglycine-generating enzyme)"/>
    <property type="match status" value="1"/>
</dbReference>
<sequence length="322" mass="36155">MNELYRETYAKLPERERQALLATLAERHPGLELKAFARFERFGRGTDTAIYALDGSEFVFVPGDTVTLGWDSFADGFDETTRQDVDETLGEFDIEDSEAWIGRLMSPVRTVTVPPMLAERKLREIGWTKAQPGDEANVGSWKAEIEKFGNTSTSRLTIDKRLRLERSEGITVLSTYAPVSYAELLQSLQAQGFSVPTEDEWEYLCGGGSRTLWRFGDSFDYDMHLKHFQAPERKSAPDDLELPNEFGLHIAYDPYKYEVVDGACFLKGGDGGTMICGGTGMAIGYLPTATYYRQSHMGAAAEADYKADIGGDYTFYRRIVRI</sequence>
<proteinExistence type="predicted"/>
<dbReference type="Proteomes" id="UP001161691">
    <property type="component" value="Unassembled WGS sequence"/>
</dbReference>
<dbReference type="RefSeq" id="WP_282912287.1">
    <property type="nucleotide sequence ID" value="NZ_JAGRPV010000001.1"/>
</dbReference>
<reference evidence="1" key="1">
    <citation type="submission" date="2023-04" db="EMBL/GenBank/DDBJ databases">
        <title>Comparative genomic analysis of Cohnella hashimotonis sp. nov., isolated from the International Space Station.</title>
        <authorList>
            <person name="Venkateswaran K."/>
            <person name="Simpson A."/>
        </authorList>
    </citation>
    <scope>NUCLEOTIDE SEQUENCE</scope>
    <source>
        <strain evidence="1">F6_2S_P_1</strain>
    </source>
</reference>
<dbReference type="InterPro" id="IPR016187">
    <property type="entry name" value="CTDL_fold"/>
</dbReference>
<dbReference type="SUPFAM" id="SSF56436">
    <property type="entry name" value="C-type lectin-like"/>
    <property type="match status" value="1"/>
</dbReference>
<dbReference type="InterPro" id="IPR042095">
    <property type="entry name" value="SUMF_sf"/>
</dbReference>
<dbReference type="EMBL" id="JAGRPV010000001">
    <property type="protein sequence ID" value="MDI4649676.1"/>
    <property type="molecule type" value="Genomic_DNA"/>
</dbReference>
<gene>
    <name evidence="1" type="ORF">KB449_32410</name>
</gene>
<evidence type="ECO:0000313" key="2">
    <source>
        <dbReference type="Proteomes" id="UP001161691"/>
    </source>
</evidence>
<evidence type="ECO:0008006" key="3">
    <source>
        <dbReference type="Google" id="ProtNLM"/>
    </source>
</evidence>
<protein>
    <recommendedName>
        <fullName evidence="3">Sulfatase-modifying factor enzyme domain-containing protein</fullName>
    </recommendedName>
</protein>
<name>A0ABT6TS50_9BACL</name>
<evidence type="ECO:0000313" key="1">
    <source>
        <dbReference type="EMBL" id="MDI4649676.1"/>
    </source>
</evidence>